<name>A0A0E9SIH1_ANGAN</name>
<evidence type="ECO:0000313" key="1">
    <source>
        <dbReference type="EMBL" id="JAH41042.1"/>
    </source>
</evidence>
<protein>
    <submittedName>
        <fullName evidence="1">Uncharacterized protein</fullName>
    </submittedName>
</protein>
<dbReference type="EMBL" id="GBXM01067535">
    <property type="protein sequence ID" value="JAH41042.1"/>
    <property type="molecule type" value="Transcribed_RNA"/>
</dbReference>
<proteinExistence type="predicted"/>
<sequence length="48" mass="5477">MYWSAVLTLKSTNVFEFSLEELEPIRCASSYGLSYLAKCVITVHLYLS</sequence>
<organism evidence="1">
    <name type="scientific">Anguilla anguilla</name>
    <name type="common">European freshwater eel</name>
    <name type="synonym">Muraena anguilla</name>
    <dbReference type="NCBI Taxonomy" id="7936"/>
    <lineage>
        <taxon>Eukaryota</taxon>
        <taxon>Metazoa</taxon>
        <taxon>Chordata</taxon>
        <taxon>Craniata</taxon>
        <taxon>Vertebrata</taxon>
        <taxon>Euteleostomi</taxon>
        <taxon>Actinopterygii</taxon>
        <taxon>Neopterygii</taxon>
        <taxon>Teleostei</taxon>
        <taxon>Anguilliformes</taxon>
        <taxon>Anguillidae</taxon>
        <taxon>Anguilla</taxon>
    </lineage>
</organism>
<reference evidence="1" key="1">
    <citation type="submission" date="2014-11" db="EMBL/GenBank/DDBJ databases">
        <authorList>
            <person name="Amaro Gonzalez C."/>
        </authorList>
    </citation>
    <scope>NUCLEOTIDE SEQUENCE</scope>
</reference>
<dbReference type="AlphaFoldDB" id="A0A0E9SIH1"/>
<accession>A0A0E9SIH1</accession>
<reference evidence="1" key="2">
    <citation type="journal article" date="2015" name="Fish Shellfish Immunol.">
        <title>Early steps in the European eel (Anguilla anguilla)-Vibrio vulnificus interaction in the gills: Role of the RtxA13 toxin.</title>
        <authorList>
            <person name="Callol A."/>
            <person name="Pajuelo D."/>
            <person name="Ebbesson L."/>
            <person name="Teles M."/>
            <person name="MacKenzie S."/>
            <person name="Amaro C."/>
        </authorList>
    </citation>
    <scope>NUCLEOTIDE SEQUENCE</scope>
</reference>